<gene>
    <name evidence="3" type="ORF">CRE_22978</name>
</gene>
<feature type="domain" description="DUF38" evidence="2">
    <location>
        <begin position="166"/>
        <end position="297"/>
    </location>
</feature>
<dbReference type="InParanoid" id="E3MW48"/>
<feature type="compositionally biased region" description="Low complexity" evidence="1">
    <location>
        <begin position="379"/>
        <end position="392"/>
    </location>
</feature>
<dbReference type="InterPro" id="IPR002900">
    <property type="entry name" value="DUF38/FTH_CAE_spp"/>
</dbReference>
<feature type="compositionally biased region" description="Polar residues" evidence="1">
    <location>
        <begin position="1"/>
        <end position="17"/>
    </location>
</feature>
<organism evidence="4">
    <name type="scientific">Caenorhabditis remanei</name>
    <name type="common">Caenorhabditis vulgaris</name>
    <dbReference type="NCBI Taxonomy" id="31234"/>
    <lineage>
        <taxon>Eukaryota</taxon>
        <taxon>Metazoa</taxon>
        <taxon>Ecdysozoa</taxon>
        <taxon>Nematoda</taxon>
        <taxon>Chromadorea</taxon>
        <taxon>Rhabditida</taxon>
        <taxon>Rhabditina</taxon>
        <taxon>Rhabditomorpha</taxon>
        <taxon>Rhabditoidea</taxon>
        <taxon>Rhabditidae</taxon>
        <taxon>Peloderinae</taxon>
        <taxon>Caenorhabditis</taxon>
    </lineage>
</organism>
<dbReference type="GO" id="GO:0045087">
    <property type="term" value="P:innate immune response"/>
    <property type="evidence" value="ECO:0007669"/>
    <property type="project" value="TreeGrafter"/>
</dbReference>
<feature type="compositionally biased region" description="Acidic residues" evidence="1">
    <location>
        <begin position="365"/>
        <end position="378"/>
    </location>
</feature>
<dbReference type="InterPro" id="IPR040161">
    <property type="entry name" value="FB224"/>
</dbReference>
<dbReference type="PANTHER" id="PTHR23015">
    <property type="entry name" value="UNCHARACTERIZED C.ELEGANS PROTEIN"/>
    <property type="match status" value="1"/>
</dbReference>
<evidence type="ECO:0000313" key="4">
    <source>
        <dbReference type="Proteomes" id="UP000008281"/>
    </source>
</evidence>
<dbReference type="AlphaFoldDB" id="E3MW48"/>
<protein>
    <recommendedName>
        <fullName evidence="2">DUF38 domain-containing protein</fullName>
    </recommendedName>
</protein>
<accession>E3MW48</accession>
<evidence type="ECO:0000256" key="1">
    <source>
        <dbReference type="SAM" id="MobiDB-lite"/>
    </source>
</evidence>
<feature type="region of interest" description="Disordered" evidence="1">
    <location>
        <begin position="363"/>
        <end position="392"/>
    </location>
</feature>
<keyword evidence="4" id="KW-1185">Reference proteome</keyword>
<dbReference type="EMBL" id="DS268485">
    <property type="protein sequence ID" value="EFP10453.1"/>
    <property type="molecule type" value="Genomic_DNA"/>
</dbReference>
<feature type="region of interest" description="Disordered" evidence="1">
    <location>
        <begin position="1"/>
        <end position="28"/>
    </location>
</feature>
<proteinExistence type="predicted"/>
<evidence type="ECO:0000313" key="3">
    <source>
        <dbReference type="EMBL" id="EFP10453.1"/>
    </source>
</evidence>
<dbReference type="Proteomes" id="UP000008281">
    <property type="component" value="Unassembled WGS sequence"/>
</dbReference>
<name>E3MW48_CAERE</name>
<dbReference type="Pfam" id="PF01827">
    <property type="entry name" value="FTH"/>
    <property type="match status" value="1"/>
</dbReference>
<sequence>MSSPEPNAALQENSVQEFGTPPPEEQSPLVRIPITCKDKLMKYLNFREKMKLRKVCKDLRTHVDTTEFAFHDFHIHIRFHEVHLDSNNGRFEAFYKQIEEMKFAVSNNIKDGKNDRIFDFDELSNILENDLNIIFANSKRTVHSLTVTVDVNEEPKEELALLDHTAVFQCLNEFLSENGRRLKVRTLNIQFYEYEQVWSILLHLEPGTLKSMILEYSYSGCIASLDYFDEVFQTEQWKAMKEFESYSILFRWEYVKDFAHFDRVDMFQVEQFCVDHVERLTEVLLRNPSLDQFSLNTGSWRSDPRRPVDVINHRHNVYNYTKPSEPGWIYFPYPESDKKLALKIDYEWMIFRGPCYVARAGDDKIIEEDEEDEEEEAGENNGDNNAEENPPV</sequence>
<reference evidence="3" key="1">
    <citation type="submission" date="2007-07" db="EMBL/GenBank/DDBJ databases">
        <title>PCAP assembly of the Caenorhabditis remanei genome.</title>
        <authorList>
            <consortium name="The Caenorhabditis remanei Sequencing Consortium"/>
            <person name="Wilson R.K."/>
        </authorList>
    </citation>
    <scope>NUCLEOTIDE SEQUENCE [LARGE SCALE GENOMIC DNA]</scope>
    <source>
        <strain evidence="3">PB4641</strain>
    </source>
</reference>
<dbReference type="PANTHER" id="PTHR23015:SF4">
    <property type="entry name" value="DUF38 DOMAIN-CONTAINING PROTEIN-RELATED"/>
    <property type="match status" value="1"/>
</dbReference>
<dbReference type="HOGENOM" id="CLU_030831_0_3_1"/>
<evidence type="ECO:0000259" key="2">
    <source>
        <dbReference type="Pfam" id="PF01827"/>
    </source>
</evidence>